<evidence type="ECO:0000259" key="1">
    <source>
        <dbReference type="PROSITE" id="PS51729"/>
    </source>
</evidence>
<name>A0ABT9IK13_9MICC</name>
<dbReference type="GO" id="GO:0016746">
    <property type="term" value="F:acyltransferase activity"/>
    <property type="evidence" value="ECO:0007669"/>
    <property type="project" value="UniProtKB-KW"/>
</dbReference>
<feature type="domain" description="N-acetyltransferase" evidence="1">
    <location>
        <begin position="9"/>
        <end position="105"/>
    </location>
</feature>
<dbReference type="PROSITE" id="PS51729">
    <property type="entry name" value="GNAT_YJDJ"/>
    <property type="match status" value="1"/>
</dbReference>
<dbReference type="EMBL" id="JAVALS010000001">
    <property type="protein sequence ID" value="MDP5225931.1"/>
    <property type="molecule type" value="Genomic_DNA"/>
</dbReference>
<sequence length="124" mass="13818">MTQERFTVQDRPGESRYVLLDQGEDGTQEKVIGEESYVDVHDDGASQRVLFHTGVDEEYGGQGLASVLVRAAVDDVIASGFAVVPVCPYVAAWLPKHPEYAEHVVQPHRQHLLAVNEHLRRTAR</sequence>
<dbReference type="CDD" id="cd04301">
    <property type="entry name" value="NAT_SF"/>
    <property type="match status" value="1"/>
</dbReference>
<dbReference type="SUPFAM" id="SSF55729">
    <property type="entry name" value="Acyl-CoA N-acyltransferases (Nat)"/>
    <property type="match status" value="1"/>
</dbReference>
<gene>
    <name evidence="2" type="ORF">Q9R02_02050</name>
</gene>
<evidence type="ECO:0000313" key="2">
    <source>
        <dbReference type="EMBL" id="MDP5225931.1"/>
    </source>
</evidence>
<dbReference type="InterPro" id="IPR045057">
    <property type="entry name" value="Gcn5-rel_NAT"/>
</dbReference>
<accession>A0ABT9IK13</accession>
<dbReference type="Gene3D" id="3.40.630.30">
    <property type="match status" value="1"/>
</dbReference>
<proteinExistence type="predicted"/>
<dbReference type="Proteomes" id="UP001232725">
    <property type="component" value="Unassembled WGS sequence"/>
</dbReference>
<reference evidence="2 3" key="1">
    <citation type="submission" date="2023-08" db="EMBL/GenBank/DDBJ databases">
        <title>Arthrobacter horti sp. nov., isolated from forest soil.</title>
        <authorList>
            <person name="Park M."/>
        </authorList>
    </citation>
    <scope>NUCLEOTIDE SEQUENCE [LARGE SCALE GENOMIC DNA]</scope>
    <source>
        <strain evidence="2 3">YJM1</strain>
    </source>
</reference>
<dbReference type="EC" id="2.3.1.-" evidence="2"/>
<keyword evidence="3" id="KW-1185">Reference proteome</keyword>
<organism evidence="2 3">
    <name type="scientific">Arthrobacter horti</name>
    <dbReference type="NCBI Taxonomy" id="3068273"/>
    <lineage>
        <taxon>Bacteria</taxon>
        <taxon>Bacillati</taxon>
        <taxon>Actinomycetota</taxon>
        <taxon>Actinomycetes</taxon>
        <taxon>Micrococcales</taxon>
        <taxon>Micrococcaceae</taxon>
        <taxon>Arthrobacter</taxon>
    </lineage>
</organism>
<protein>
    <submittedName>
        <fullName evidence="2">GNAT family N-acetyltransferase</fullName>
        <ecNumber evidence="2">2.3.1.-</ecNumber>
    </submittedName>
</protein>
<dbReference type="Pfam" id="PF14542">
    <property type="entry name" value="Acetyltransf_CG"/>
    <property type="match status" value="1"/>
</dbReference>
<dbReference type="RefSeq" id="WP_305994966.1">
    <property type="nucleotide sequence ID" value="NZ_JAVALS010000001.1"/>
</dbReference>
<dbReference type="InterPro" id="IPR031165">
    <property type="entry name" value="GNAT_YJDJ"/>
</dbReference>
<keyword evidence="2" id="KW-0012">Acyltransferase</keyword>
<dbReference type="PANTHER" id="PTHR31435">
    <property type="entry name" value="PROTEIN NATD1"/>
    <property type="match status" value="1"/>
</dbReference>
<dbReference type="InterPro" id="IPR016181">
    <property type="entry name" value="Acyl_CoA_acyltransferase"/>
</dbReference>
<comment type="caution">
    <text evidence="2">The sequence shown here is derived from an EMBL/GenBank/DDBJ whole genome shotgun (WGS) entry which is preliminary data.</text>
</comment>
<evidence type="ECO:0000313" key="3">
    <source>
        <dbReference type="Proteomes" id="UP001232725"/>
    </source>
</evidence>
<dbReference type="PANTHER" id="PTHR31435:SF10">
    <property type="entry name" value="BSR4717 PROTEIN"/>
    <property type="match status" value="1"/>
</dbReference>
<keyword evidence="2" id="KW-0808">Transferase</keyword>